<organism evidence="1">
    <name type="scientific">Spirodela intermedia</name>
    <name type="common">Intermediate duckweed</name>
    <dbReference type="NCBI Taxonomy" id="51605"/>
    <lineage>
        <taxon>Eukaryota</taxon>
        <taxon>Viridiplantae</taxon>
        <taxon>Streptophyta</taxon>
        <taxon>Embryophyta</taxon>
        <taxon>Tracheophyta</taxon>
        <taxon>Spermatophyta</taxon>
        <taxon>Magnoliopsida</taxon>
        <taxon>Liliopsida</taxon>
        <taxon>Araceae</taxon>
        <taxon>Lemnoideae</taxon>
        <taxon>Spirodela</taxon>
    </lineage>
</organism>
<name>A0A7I8IJB3_SPIIN</name>
<reference evidence="1 2" key="1">
    <citation type="submission" date="2019-12" db="EMBL/GenBank/DDBJ databases">
        <authorList>
            <person name="Scholz U."/>
            <person name="Mascher M."/>
            <person name="Fiebig A."/>
        </authorList>
    </citation>
    <scope>NUCLEOTIDE SEQUENCE</scope>
</reference>
<dbReference type="Proteomes" id="UP001189122">
    <property type="component" value="Unassembled WGS sequence"/>
</dbReference>
<proteinExistence type="predicted"/>
<keyword evidence="2" id="KW-1185">Reference proteome</keyword>
<protein>
    <submittedName>
        <fullName evidence="1">Uncharacterized protein</fullName>
    </submittedName>
</protein>
<gene>
    <name evidence="1" type="ORF">SI7747_03003706</name>
</gene>
<dbReference type="EMBL" id="LR743590">
    <property type="protein sequence ID" value="CAA2617542.1"/>
    <property type="molecule type" value="Genomic_DNA"/>
</dbReference>
<dbReference type="AlphaFoldDB" id="A0A7I8IJB3"/>
<evidence type="ECO:0000313" key="1">
    <source>
        <dbReference type="EMBL" id="CAA2617542.1"/>
    </source>
</evidence>
<dbReference type="EMBL" id="CACRZD030000003">
    <property type="protein sequence ID" value="CAA6657238.1"/>
    <property type="molecule type" value="Genomic_DNA"/>
</dbReference>
<sequence>MTFIELQPVEVKGVATEDTPTMDASPKVCELSALYGTPSLGLVNSAGSTTP</sequence>
<accession>A0A7I8IJB3</accession>
<evidence type="ECO:0000313" key="2">
    <source>
        <dbReference type="Proteomes" id="UP001189122"/>
    </source>
</evidence>